<dbReference type="EMBL" id="JPMI01000411">
    <property type="protein sequence ID" value="KFA86937.1"/>
    <property type="molecule type" value="Genomic_DNA"/>
</dbReference>
<gene>
    <name evidence="1" type="ORF">Q664_51100</name>
</gene>
<evidence type="ECO:0000313" key="1">
    <source>
        <dbReference type="EMBL" id="KFA86937.1"/>
    </source>
</evidence>
<name>A0A084SEQ2_9BACT</name>
<evidence type="ECO:0000313" key="2">
    <source>
        <dbReference type="Proteomes" id="UP000028547"/>
    </source>
</evidence>
<proteinExistence type="predicted"/>
<dbReference type="AlphaFoldDB" id="A0A084SEQ2"/>
<protein>
    <submittedName>
        <fullName evidence="1">Uncharacterized protein</fullName>
    </submittedName>
</protein>
<accession>A0A084SEQ2</accession>
<sequence>MTQVLGFQGFGGKLGVNFLIDGKEFINKPITVRPGQIVTVEAWDDIRRLPARTVYVGQLLFGEGRVYGRFTQARTPDGQTYSVCFDLYDSATDGERGVWMEPGSKPDAAIIFSTGKISPVERFE</sequence>
<comment type="caution">
    <text evidence="1">The sequence shown here is derived from an EMBL/GenBank/DDBJ whole genome shotgun (WGS) entry which is preliminary data.</text>
</comment>
<dbReference type="Proteomes" id="UP000028547">
    <property type="component" value="Unassembled WGS sequence"/>
</dbReference>
<reference evidence="1 2" key="1">
    <citation type="submission" date="2014-07" db="EMBL/GenBank/DDBJ databases">
        <title>Draft Genome Sequence of Gephyronic Acid Producer, Cystobacter violaceus Strain Cb vi76.</title>
        <authorList>
            <person name="Stevens D.C."/>
            <person name="Young J."/>
            <person name="Carmichael R."/>
            <person name="Tan J."/>
            <person name="Taylor R.E."/>
        </authorList>
    </citation>
    <scope>NUCLEOTIDE SEQUENCE [LARGE SCALE GENOMIC DNA]</scope>
    <source>
        <strain evidence="1 2">Cb vi76</strain>
    </source>
</reference>
<organism evidence="1 2">
    <name type="scientific">Archangium violaceum Cb vi76</name>
    <dbReference type="NCBI Taxonomy" id="1406225"/>
    <lineage>
        <taxon>Bacteria</taxon>
        <taxon>Pseudomonadati</taxon>
        <taxon>Myxococcota</taxon>
        <taxon>Myxococcia</taxon>
        <taxon>Myxococcales</taxon>
        <taxon>Cystobacterineae</taxon>
        <taxon>Archangiaceae</taxon>
        <taxon>Archangium</taxon>
    </lineage>
</organism>